<feature type="domain" description="CAAX prenyl protease 2/Lysostaphin resistance protein A-like" evidence="2">
    <location>
        <begin position="596"/>
        <end position="688"/>
    </location>
</feature>
<evidence type="ECO:0000259" key="2">
    <source>
        <dbReference type="Pfam" id="PF02517"/>
    </source>
</evidence>
<dbReference type="RefSeq" id="WP_105355355.1">
    <property type="nucleotide sequence ID" value="NZ_PUIB01000017.1"/>
</dbReference>
<reference evidence="3 4" key="1">
    <citation type="submission" date="2018-02" db="EMBL/GenBank/DDBJ databases">
        <title>Comparative genomes isolates from brazilian mangrove.</title>
        <authorList>
            <person name="Araujo J.E."/>
            <person name="Taketani R.G."/>
            <person name="Silva M.C.P."/>
            <person name="Loureco M.V."/>
            <person name="Andreote F.D."/>
        </authorList>
    </citation>
    <scope>NUCLEOTIDE SEQUENCE [LARGE SCALE GENOMIC DNA]</scope>
    <source>
        <strain evidence="3 4">NAP PRIS-MGV</strain>
    </source>
</reference>
<evidence type="ECO:0000256" key="1">
    <source>
        <dbReference type="SAM" id="Phobius"/>
    </source>
</evidence>
<accession>A0A2S8FNC5</accession>
<keyword evidence="1" id="KW-0812">Transmembrane</keyword>
<dbReference type="GO" id="GO:0005886">
    <property type="term" value="C:plasma membrane"/>
    <property type="evidence" value="ECO:0007669"/>
    <property type="project" value="UniProtKB-SubCell"/>
</dbReference>
<feature type="transmembrane region" description="Helical" evidence="1">
    <location>
        <begin position="372"/>
        <end position="394"/>
    </location>
</feature>
<dbReference type="InterPro" id="IPR003675">
    <property type="entry name" value="Rce1/LyrA-like_dom"/>
</dbReference>
<dbReference type="Proteomes" id="UP000239388">
    <property type="component" value="Unassembled WGS sequence"/>
</dbReference>
<dbReference type="GO" id="GO:0080120">
    <property type="term" value="P:CAAX-box protein maturation"/>
    <property type="evidence" value="ECO:0007669"/>
    <property type="project" value="UniProtKB-ARBA"/>
</dbReference>
<feature type="transmembrane region" description="Helical" evidence="1">
    <location>
        <begin position="475"/>
        <end position="495"/>
    </location>
</feature>
<dbReference type="PANTHER" id="PTHR43471:SF3">
    <property type="entry name" value="ABC TRANSPORTER PERMEASE PROTEIN NATB"/>
    <property type="match status" value="1"/>
</dbReference>
<evidence type="ECO:0000313" key="4">
    <source>
        <dbReference type="Proteomes" id="UP000239388"/>
    </source>
</evidence>
<feature type="transmembrane region" description="Helical" evidence="1">
    <location>
        <begin position="67"/>
        <end position="89"/>
    </location>
</feature>
<dbReference type="Pfam" id="PF02517">
    <property type="entry name" value="Rce1-like"/>
    <property type="match status" value="1"/>
</dbReference>
<gene>
    <name evidence="3" type="ORF">C5Y98_15760</name>
</gene>
<feature type="transmembrane region" description="Helical" evidence="1">
    <location>
        <begin position="245"/>
        <end position="267"/>
    </location>
</feature>
<feature type="transmembrane region" description="Helical" evidence="1">
    <location>
        <begin position="293"/>
        <end position="322"/>
    </location>
</feature>
<dbReference type="GO" id="GO:0004175">
    <property type="term" value="F:endopeptidase activity"/>
    <property type="evidence" value="ECO:0007669"/>
    <property type="project" value="UniProtKB-ARBA"/>
</dbReference>
<proteinExistence type="predicted"/>
<feature type="transmembrane region" description="Helical" evidence="1">
    <location>
        <begin position="594"/>
        <end position="615"/>
    </location>
</feature>
<feature type="transmembrane region" description="Helical" evidence="1">
    <location>
        <begin position="715"/>
        <end position="735"/>
    </location>
</feature>
<dbReference type="OrthoDB" id="5486437at2"/>
<dbReference type="GO" id="GO:0140359">
    <property type="term" value="F:ABC-type transporter activity"/>
    <property type="evidence" value="ECO:0007669"/>
    <property type="project" value="InterPro"/>
</dbReference>
<feature type="transmembrane region" description="Helical" evidence="1">
    <location>
        <begin position="414"/>
        <end position="434"/>
    </location>
</feature>
<dbReference type="NCBIfam" id="NF041647">
    <property type="entry name" value="ABC_perm_CPBP"/>
    <property type="match status" value="1"/>
</dbReference>
<feature type="transmembrane region" description="Helical" evidence="1">
    <location>
        <begin position="627"/>
        <end position="649"/>
    </location>
</feature>
<dbReference type="AlphaFoldDB" id="A0A2S8FNC5"/>
<feature type="transmembrane region" description="Helical" evidence="1">
    <location>
        <begin position="507"/>
        <end position="525"/>
    </location>
</feature>
<evidence type="ECO:0000313" key="3">
    <source>
        <dbReference type="EMBL" id="PQO33691.1"/>
    </source>
</evidence>
<keyword evidence="1" id="KW-1133">Transmembrane helix</keyword>
<name>A0A2S8FNC5_9BACT</name>
<sequence length="747" mass="81726">MSIPARRPYRHRKFMIDNQHNLPAAPELNTSLHQPPPTKVAVPFTFSQQWEFTLKELRETLRDRRTIVTLMAMPLLLYPLLGMGLRFLAFQGVTDQKIEFRLAVESDTQAAWLSHALQVGDQRLKTTTNSKTSQPSPDVQLFVPNDSAEVDLDGMVKDSVADVGIRIELDAPNPDVGKPLPSAQVQLVQNRNSTRSRDAADYVQQRLEAANIVWIKQWVERNGKAFQVPVEQVRVLVEPTESKSAVLGLLPLILLLMTVTGGVYPAIDLTAGERERNTLETLMALPVPRFRLLLAKFVAVVAVTMLTGLMNLLAMSITLYALQLDRALLGENGFTIGLGSTLFLALSAFALFYSAVLLLLTSSARSFKEAQAYLIPLMLLSIAPGFVILMPGWNLTSGTAVLPLLNILLLSRELLEGTITLLPAIVAVVSTILYGMAALSMAAQVFGNDAVTIGSSGRWSDLIHRPETTIHQPSITAAMVGLAILFPAYVIVSGLLARGEYTPSERLGLSAAMTIALFVGLPWLLMRWQRVTSLTGFGLRKTSWHYYLAAVFLGVATWPWIFELIIGAQNLGIRGIDVSQIENVERLLAGWKDVPLWLVVVCLGVVPGVCEECFFRGYLFNGVKQHLNAVGTITVTAIAFGLFHVALAGGAAPERLLPSTLMGLLLGWVAYRSGSIVPSILLHAIHNSTLLIVVNSRQLLSQWSIGQVEQKHLPGWWLVISAGVLIAGVLFVQVARKRSPSAARNSI</sequence>
<dbReference type="EMBL" id="PUIB01000017">
    <property type="protein sequence ID" value="PQO33691.1"/>
    <property type="molecule type" value="Genomic_DNA"/>
</dbReference>
<feature type="transmembrane region" description="Helical" evidence="1">
    <location>
        <begin position="546"/>
        <end position="566"/>
    </location>
</feature>
<dbReference type="PANTHER" id="PTHR43471">
    <property type="entry name" value="ABC TRANSPORTER PERMEASE"/>
    <property type="match status" value="1"/>
</dbReference>
<organism evidence="3 4">
    <name type="scientific">Blastopirellula marina</name>
    <dbReference type="NCBI Taxonomy" id="124"/>
    <lineage>
        <taxon>Bacteria</taxon>
        <taxon>Pseudomonadati</taxon>
        <taxon>Planctomycetota</taxon>
        <taxon>Planctomycetia</taxon>
        <taxon>Pirellulales</taxon>
        <taxon>Pirellulaceae</taxon>
        <taxon>Blastopirellula</taxon>
    </lineage>
</organism>
<protein>
    <recommendedName>
        <fullName evidence="2">CAAX prenyl protease 2/Lysostaphin resistance protein A-like domain-containing protein</fullName>
    </recommendedName>
</protein>
<keyword evidence="1" id="KW-0472">Membrane</keyword>
<dbReference type="Pfam" id="PF12679">
    <property type="entry name" value="ABC2_membrane_2"/>
    <property type="match status" value="1"/>
</dbReference>
<comment type="caution">
    <text evidence="3">The sequence shown here is derived from an EMBL/GenBank/DDBJ whole genome shotgun (WGS) entry which is preliminary data.</text>
</comment>
<feature type="transmembrane region" description="Helical" evidence="1">
    <location>
        <begin position="334"/>
        <end position="360"/>
    </location>
</feature>